<reference evidence="2" key="1">
    <citation type="submission" date="2022-11" db="UniProtKB">
        <authorList>
            <consortium name="WormBaseParasite"/>
        </authorList>
    </citation>
    <scope>IDENTIFICATION</scope>
</reference>
<organism evidence="1 2">
    <name type="scientific">Acrobeloides nanus</name>
    <dbReference type="NCBI Taxonomy" id="290746"/>
    <lineage>
        <taxon>Eukaryota</taxon>
        <taxon>Metazoa</taxon>
        <taxon>Ecdysozoa</taxon>
        <taxon>Nematoda</taxon>
        <taxon>Chromadorea</taxon>
        <taxon>Rhabditida</taxon>
        <taxon>Tylenchina</taxon>
        <taxon>Cephalobomorpha</taxon>
        <taxon>Cephaloboidea</taxon>
        <taxon>Cephalobidae</taxon>
        <taxon>Acrobeloides</taxon>
    </lineage>
</organism>
<accession>A0A914BYT3</accession>
<evidence type="ECO:0000313" key="1">
    <source>
        <dbReference type="Proteomes" id="UP000887540"/>
    </source>
</evidence>
<proteinExistence type="predicted"/>
<dbReference type="AlphaFoldDB" id="A0A914BYT3"/>
<dbReference type="WBParaSite" id="ACRNAN_Path_1311.g5148.t1">
    <property type="protein sequence ID" value="ACRNAN_Path_1311.g5148.t1"/>
    <property type="gene ID" value="ACRNAN_Path_1311.g5148"/>
</dbReference>
<keyword evidence="1" id="KW-1185">Reference proteome</keyword>
<dbReference type="Proteomes" id="UP000887540">
    <property type="component" value="Unplaced"/>
</dbReference>
<sequence length="86" mass="9905">MVCGFALILEEIHLVIGKAMTSKQQVYITRHVRKISAKCSTKDPYELYHVRNGINSPRVDDKGHLVRERPKILMDDLTAGKHFDDR</sequence>
<evidence type="ECO:0000313" key="2">
    <source>
        <dbReference type="WBParaSite" id="ACRNAN_Path_1311.g5148.t1"/>
    </source>
</evidence>
<protein>
    <submittedName>
        <fullName evidence="2">Uncharacterized protein</fullName>
    </submittedName>
</protein>
<name>A0A914BYT3_9BILA</name>